<dbReference type="GO" id="GO:0006629">
    <property type="term" value="P:lipid metabolic process"/>
    <property type="evidence" value="ECO:0007669"/>
    <property type="project" value="InterPro"/>
</dbReference>
<dbReference type="PANTHER" id="PTHR46211">
    <property type="entry name" value="GLYCEROPHOSPHORYL DIESTER PHOSPHODIESTERASE"/>
    <property type="match status" value="1"/>
</dbReference>
<dbReference type="PANTHER" id="PTHR46211:SF1">
    <property type="entry name" value="GLYCEROPHOSPHODIESTER PHOSPHODIESTERASE, CYTOPLASMIC"/>
    <property type="match status" value="1"/>
</dbReference>
<dbReference type="AlphaFoldDB" id="A0A7Y6M4W7"/>
<feature type="domain" description="GP-PDE" evidence="2">
    <location>
        <begin position="38"/>
        <end position="282"/>
    </location>
</feature>
<feature type="chain" id="PRO_5031065705" evidence="1">
    <location>
        <begin position="27"/>
        <end position="289"/>
    </location>
</feature>
<reference evidence="3 4" key="1">
    <citation type="submission" date="2020-06" db="EMBL/GenBank/DDBJ databases">
        <title>Nonomuraea sp. SMC257, a novel actinomycete isolated from soil.</title>
        <authorList>
            <person name="Chanama M."/>
        </authorList>
    </citation>
    <scope>NUCLEOTIDE SEQUENCE [LARGE SCALE GENOMIC DNA]</scope>
    <source>
        <strain evidence="3 4">SMC257</strain>
    </source>
</reference>
<gene>
    <name evidence="3" type="ORF">HTZ77_21435</name>
</gene>
<feature type="signal peptide" evidence="1">
    <location>
        <begin position="1"/>
        <end position="26"/>
    </location>
</feature>
<dbReference type="EMBL" id="JABWGN010000008">
    <property type="protein sequence ID" value="NUW33976.1"/>
    <property type="molecule type" value="Genomic_DNA"/>
</dbReference>
<dbReference type="Pfam" id="PF03009">
    <property type="entry name" value="GDPD"/>
    <property type="match status" value="1"/>
</dbReference>
<evidence type="ECO:0000256" key="1">
    <source>
        <dbReference type="SAM" id="SignalP"/>
    </source>
</evidence>
<protein>
    <submittedName>
        <fullName evidence="3">Glycerophosphodiester phosphodiesterase</fullName>
    </submittedName>
</protein>
<dbReference type="Proteomes" id="UP000586042">
    <property type="component" value="Unassembled WGS sequence"/>
</dbReference>
<dbReference type="InterPro" id="IPR017946">
    <property type="entry name" value="PLC-like_Pdiesterase_TIM-brl"/>
</dbReference>
<organism evidence="3 4">
    <name type="scientific">Nonomuraea montanisoli</name>
    <dbReference type="NCBI Taxonomy" id="2741721"/>
    <lineage>
        <taxon>Bacteria</taxon>
        <taxon>Bacillati</taxon>
        <taxon>Actinomycetota</taxon>
        <taxon>Actinomycetes</taxon>
        <taxon>Streptosporangiales</taxon>
        <taxon>Streptosporangiaceae</taxon>
        <taxon>Nonomuraea</taxon>
    </lineage>
</organism>
<proteinExistence type="predicted"/>
<dbReference type="RefSeq" id="WP_175591432.1">
    <property type="nucleotide sequence ID" value="NZ_JABWGN010000008.1"/>
</dbReference>
<keyword evidence="4" id="KW-1185">Reference proteome</keyword>
<keyword evidence="1" id="KW-0732">Signal</keyword>
<dbReference type="InterPro" id="IPR030395">
    <property type="entry name" value="GP_PDE_dom"/>
</dbReference>
<sequence length="289" mass="31448">MFRRPGLVIATMLIVLAAVTAPPASALSRAALSRAERPVAVAHRGASAYAPENTIAAFELAAEQGADMYELDVQETRDHRLVLMHDTTLARTTDAERVFPGRAPWRVSGLSLAEIRKLDAGSWFGGGFAGERVPTLAETLSAMSGSGMGLLLEIKAPHLYPGIEARVAAELRRSPAWLEPGRLVVQSFDWDSVRRFHALIPDVPVGILGTPSVGRLAELARFADQINPSYRDITSDYVRRVHARGMRVLTWTVDDPAVMRRMLGHGVDGVITDRPDVARDVLEEGRDAA</sequence>
<comment type="caution">
    <text evidence="3">The sequence shown here is derived from an EMBL/GenBank/DDBJ whole genome shotgun (WGS) entry which is preliminary data.</text>
</comment>
<dbReference type="SUPFAM" id="SSF51695">
    <property type="entry name" value="PLC-like phosphodiesterases"/>
    <property type="match status" value="1"/>
</dbReference>
<evidence type="ECO:0000259" key="2">
    <source>
        <dbReference type="PROSITE" id="PS51704"/>
    </source>
</evidence>
<dbReference type="Gene3D" id="3.20.20.190">
    <property type="entry name" value="Phosphatidylinositol (PI) phosphodiesterase"/>
    <property type="match status" value="1"/>
</dbReference>
<name>A0A7Y6M4W7_9ACTN</name>
<evidence type="ECO:0000313" key="3">
    <source>
        <dbReference type="EMBL" id="NUW33976.1"/>
    </source>
</evidence>
<dbReference type="PROSITE" id="PS51704">
    <property type="entry name" value="GP_PDE"/>
    <property type="match status" value="1"/>
</dbReference>
<accession>A0A7Y6M4W7</accession>
<evidence type="ECO:0000313" key="4">
    <source>
        <dbReference type="Proteomes" id="UP000586042"/>
    </source>
</evidence>
<dbReference type="GO" id="GO:0008081">
    <property type="term" value="F:phosphoric diester hydrolase activity"/>
    <property type="evidence" value="ECO:0007669"/>
    <property type="project" value="InterPro"/>
</dbReference>